<keyword evidence="4 9" id="KW-0863">Zinc-finger</keyword>
<keyword evidence="8" id="KW-0539">Nucleus</keyword>
<dbReference type="Pfam" id="PF13912">
    <property type="entry name" value="zf-C2H2_6"/>
    <property type="match status" value="2"/>
</dbReference>
<feature type="region of interest" description="Disordered" evidence="10">
    <location>
        <begin position="153"/>
        <end position="191"/>
    </location>
</feature>
<feature type="region of interest" description="Disordered" evidence="10">
    <location>
        <begin position="255"/>
        <end position="281"/>
    </location>
</feature>
<reference evidence="12" key="1">
    <citation type="submission" date="2019-05" db="EMBL/GenBank/DDBJ databases">
        <title>The de novo reference genome and transcriptome assemblies of the wild tomato species Solanum chilense.</title>
        <authorList>
            <person name="Stam R."/>
            <person name="Nosenko T."/>
            <person name="Hoerger A.C."/>
            <person name="Stephan W."/>
            <person name="Seidel M.A."/>
            <person name="Kuhn J.M.M."/>
            <person name="Haberer G."/>
            <person name="Tellier A."/>
        </authorList>
    </citation>
    <scope>NUCLEOTIDE SEQUENCE</scope>
    <source>
        <tissue evidence="12">Mature leaves</tissue>
    </source>
</reference>
<evidence type="ECO:0000256" key="7">
    <source>
        <dbReference type="ARBA" id="ARBA00023163"/>
    </source>
</evidence>
<feature type="compositionally biased region" description="Low complexity" evidence="10">
    <location>
        <begin position="60"/>
        <end position="81"/>
    </location>
</feature>
<keyword evidence="3" id="KW-0677">Repeat</keyword>
<dbReference type="EMBL" id="RXGB01001911">
    <property type="protein sequence ID" value="TMW97039.1"/>
    <property type="molecule type" value="Genomic_DNA"/>
</dbReference>
<keyword evidence="2" id="KW-0479">Metal-binding</keyword>
<comment type="caution">
    <text evidence="12">The sequence shown here is derived from an EMBL/GenBank/DDBJ whole genome shotgun (WGS) entry which is preliminary data.</text>
</comment>
<keyword evidence="5" id="KW-0862">Zinc</keyword>
<evidence type="ECO:0000256" key="3">
    <source>
        <dbReference type="ARBA" id="ARBA00022737"/>
    </source>
</evidence>
<dbReference type="AlphaFoldDB" id="A0A6N2BW08"/>
<dbReference type="SUPFAM" id="SSF57667">
    <property type="entry name" value="beta-beta-alpha zinc fingers"/>
    <property type="match status" value="1"/>
</dbReference>
<feature type="compositionally biased region" description="Gly residues" evidence="10">
    <location>
        <begin position="42"/>
        <end position="52"/>
    </location>
</feature>
<gene>
    <name evidence="12" type="ORF">EJD97_006328</name>
</gene>
<feature type="region of interest" description="Disordered" evidence="10">
    <location>
        <begin position="34"/>
        <end position="83"/>
    </location>
</feature>
<evidence type="ECO:0000259" key="11">
    <source>
        <dbReference type="PROSITE" id="PS50157"/>
    </source>
</evidence>
<evidence type="ECO:0000256" key="2">
    <source>
        <dbReference type="ARBA" id="ARBA00022723"/>
    </source>
</evidence>
<name>A0A6N2BW08_SOLCI</name>
<evidence type="ECO:0000256" key="5">
    <source>
        <dbReference type="ARBA" id="ARBA00022833"/>
    </source>
</evidence>
<evidence type="ECO:0000313" key="12">
    <source>
        <dbReference type="EMBL" id="TMW97039.1"/>
    </source>
</evidence>
<dbReference type="Gene3D" id="3.30.160.60">
    <property type="entry name" value="Classic Zinc Finger"/>
    <property type="match status" value="1"/>
</dbReference>
<feature type="compositionally biased region" description="Polar residues" evidence="10">
    <location>
        <begin position="255"/>
        <end position="270"/>
    </location>
</feature>
<dbReference type="PANTHER" id="PTHR26374:SF359">
    <property type="entry name" value="ZINC FINGER PROTEIN ZAT5-LIKE"/>
    <property type="match status" value="1"/>
</dbReference>
<dbReference type="SMART" id="SM00355">
    <property type="entry name" value="ZnF_C2H2"/>
    <property type="match status" value="2"/>
</dbReference>
<accession>A0A6N2BW08</accession>
<evidence type="ECO:0000256" key="6">
    <source>
        <dbReference type="ARBA" id="ARBA00023015"/>
    </source>
</evidence>
<evidence type="ECO:0000256" key="9">
    <source>
        <dbReference type="PROSITE-ProRule" id="PRU00042"/>
    </source>
</evidence>
<dbReference type="InterPro" id="IPR036236">
    <property type="entry name" value="Znf_C2H2_sf"/>
</dbReference>
<dbReference type="InterPro" id="IPR013087">
    <property type="entry name" value="Znf_C2H2_type"/>
</dbReference>
<sequence>MEFSEDSIDRTLVFKGKRSKRPRQFMAVAMVTSTSSTAAADGGAGGGGSGGDGGEDVYNYSSSMQYSSSTTSTTQISTTSSTEEDEDMANCLILLAQSGRCQKLQVESTERKMVKISSRRFTEMATTTPGKAGFYVYECKTCNRTFPSFQALGGHRTSHKKIRTEEKKSTADSVSPSIDHHHQQQQQQQEEKINRIVTAPTQIVNKGNSNLHSNLINKQPKIHECSICGAEFSSGQALGGHMRRHRPPTITATNTKITVDETSNNTSDNLSSHDDDQNSKKPKLFLSLDLNLPASPEDDHHRDDNNNFEFSANQQSLLFSAAALVDCHY</sequence>
<feature type="domain" description="C2H2-type" evidence="11">
    <location>
        <begin position="137"/>
        <end position="164"/>
    </location>
</feature>
<proteinExistence type="predicted"/>
<organism evidence="12">
    <name type="scientific">Solanum chilense</name>
    <name type="common">Tomato</name>
    <name type="synonym">Lycopersicon chilense</name>
    <dbReference type="NCBI Taxonomy" id="4083"/>
    <lineage>
        <taxon>Eukaryota</taxon>
        <taxon>Viridiplantae</taxon>
        <taxon>Streptophyta</taxon>
        <taxon>Embryophyta</taxon>
        <taxon>Tracheophyta</taxon>
        <taxon>Spermatophyta</taxon>
        <taxon>Magnoliopsida</taxon>
        <taxon>eudicotyledons</taxon>
        <taxon>Gunneridae</taxon>
        <taxon>Pentapetalae</taxon>
        <taxon>asterids</taxon>
        <taxon>lamiids</taxon>
        <taxon>Solanales</taxon>
        <taxon>Solanaceae</taxon>
        <taxon>Solanoideae</taxon>
        <taxon>Solaneae</taxon>
        <taxon>Solanum</taxon>
        <taxon>Solanum subgen. Lycopersicon</taxon>
    </lineage>
</organism>
<feature type="domain" description="C2H2-type" evidence="11">
    <location>
        <begin position="223"/>
        <end position="245"/>
    </location>
</feature>
<keyword evidence="6" id="KW-0805">Transcription regulation</keyword>
<keyword evidence="7" id="KW-0804">Transcription</keyword>
<protein>
    <recommendedName>
        <fullName evidence="11">C2H2-type domain-containing protein</fullName>
    </recommendedName>
</protein>
<dbReference type="PROSITE" id="PS50157">
    <property type="entry name" value="ZINC_FINGER_C2H2_2"/>
    <property type="match status" value="2"/>
</dbReference>
<evidence type="ECO:0000256" key="10">
    <source>
        <dbReference type="SAM" id="MobiDB-lite"/>
    </source>
</evidence>
<evidence type="ECO:0000256" key="4">
    <source>
        <dbReference type="ARBA" id="ARBA00022771"/>
    </source>
</evidence>
<evidence type="ECO:0000256" key="8">
    <source>
        <dbReference type="ARBA" id="ARBA00023242"/>
    </source>
</evidence>
<dbReference type="GO" id="GO:0005634">
    <property type="term" value="C:nucleus"/>
    <property type="evidence" value="ECO:0007669"/>
    <property type="project" value="UniProtKB-SubCell"/>
</dbReference>
<dbReference type="PROSITE" id="PS00028">
    <property type="entry name" value="ZINC_FINGER_C2H2_1"/>
    <property type="match status" value="2"/>
</dbReference>
<dbReference type="GO" id="GO:0008270">
    <property type="term" value="F:zinc ion binding"/>
    <property type="evidence" value="ECO:0007669"/>
    <property type="project" value="UniProtKB-KW"/>
</dbReference>
<dbReference type="PANTHER" id="PTHR26374">
    <property type="entry name" value="ZINC FINGER PROTEIN ZAT5"/>
    <property type="match status" value="1"/>
</dbReference>
<comment type="subcellular location">
    <subcellularLocation>
        <location evidence="1">Nucleus</location>
    </subcellularLocation>
</comment>
<evidence type="ECO:0000256" key="1">
    <source>
        <dbReference type="ARBA" id="ARBA00004123"/>
    </source>
</evidence>